<dbReference type="STRING" id="1802223.A2358_03415"/>
<keyword evidence="1" id="KW-0472">Membrane</keyword>
<evidence type="ECO:0000256" key="1">
    <source>
        <dbReference type="SAM" id="Phobius"/>
    </source>
</evidence>
<dbReference type="GO" id="GO:0030246">
    <property type="term" value="F:carbohydrate binding"/>
    <property type="evidence" value="ECO:0007669"/>
    <property type="project" value="InterPro"/>
</dbReference>
<evidence type="ECO:0000313" key="2">
    <source>
        <dbReference type="EMBL" id="OGZ78346.1"/>
    </source>
</evidence>
<organism evidence="2 3">
    <name type="scientific">Candidatus Staskawiczbacteria bacterium RIFOXYB1_FULL_37_44</name>
    <dbReference type="NCBI Taxonomy" id="1802223"/>
    <lineage>
        <taxon>Bacteria</taxon>
        <taxon>Candidatus Staskawicziibacteriota</taxon>
    </lineage>
</organism>
<proteinExistence type="predicted"/>
<evidence type="ECO:0000313" key="3">
    <source>
        <dbReference type="Proteomes" id="UP000178650"/>
    </source>
</evidence>
<keyword evidence="1" id="KW-0812">Transmembrane</keyword>
<dbReference type="AlphaFoldDB" id="A0A1G2IU35"/>
<gene>
    <name evidence="2" type="ORF">A2358_03415</name>
</gene>
<name>A0A1G2IU35_9BACT</name>
<dbReference type="InterPro" id="IPR008965">
    <property type="entry name" value="CBM2/CBM3_carb-bd_dom_sf"/>
</dbReference>
<reference evidence="2 3" key="1">
    <citation type="journal article" date="2016" name="Nat. Commun.">
        <title>Thousands of microbial genomes shed light on interconnected biogeochemical processes in an aquifer system.</title>
        <authorList>
            <person name="Anantharaman K."/>
            <person name="Brown C.T."/>
            <person name="Hug L.A."/>
            <person name="Sharon I."/>
            <person name="Castelle C.J."/>
            <person name="Probst A.J."/>
            <person name="Thomas B.C."/>
            <person name="Singh A."/>
            <person name="Wilkins M.J."/>
            <person name="Karaoz U."/>
            <person name="Brodie E.L."/>
            <person name="Williams K.H."/>
            <person name="Hubbard S.S."/>
            <person name="Banfield J.F."/>
        </authorList>
    </citation>
    <scope>NUCLEOTIDE SEQUENCE [LARGE SCALE GENOMIC DNA]</scope>
</reference>
<dbReference type="EMBL" id="MHPJ01000023">
    <property type="protein sequence ID" value="OGZ78346.1"/>
    <property type="molecule type" value="Genomic_DNA"/>
</dbReference>
<keyword evidence="1" id="KW-1133">Transmembrane helix</keyword>
<feature type="transmembrane region" description="Helical" evidence="1">
    <location>
        <begin position="221"/>
        <end position="242"/>
    </location>
</feature>
<dbReference type="Gene3D" id="2.60.40.680">
    <property type="match status" value="1"/>
</dbReference>
<accession>A0A1G2IU35</accession>
<sequence length="254" mass="26331">MKTIKYFLAVAVLLAVAIFPTISLGAGSAGIIISPSSGSFKSGQTFNVAISVNPGSEKIDMVRAKLTFSSDLLEIKNFATSPTFSYQAGSNSFDNSAGTFSWGAGTPGGITSPVVFGTITFGVKKAGSATISTSVDSLALTAGENKFNGQLSSSAFNLSAVLPAKPVAQKITETQASAQPLEQSAGDINDAVDTQIIQKQQPKNFAAGLANATPFSLTIRVLSIAGIILIVLLLGFTIFKIIKKPVSNISKKKF</sequence>
<protein>
    <submittedName>
        <fullName evidence="2">Uncharacterized protein</fullName>
    </submittedName>
</protein>
<dbReference type="Proteomes" id="UP000178650">
    <property type="component" value="Unassembled WGS sequence"/>
</dbReference>
<dbReference type="SUPFAM" id="SSF49384">
    <property type="entry name" value="Carbohydrate-binding domain"/>
    <property type="match status" value="1"/>
</dbReference>
<dbReference type="CDD" id="cd08547">
    <property type="entry name" value="Type_II_cohesin"/>
    <property type="match status" value="1"/>
</dbReference>
<comment type="caution">
    <text evidence="2">The sequence shown here is derived from an EMBL/GenBank/DDBJ whole genome shotgun (WGS) entry which is preliminary data.</text>
</comment>